<organism evidence="3 4">
    <name type="scientific">Lachnellula arida</name>
    <dbReference type="NCBI Taxonomy" id="1316785"/>
    <lineage>
        <taxon>Eukaryota</taxon>
        <taxon>Fungi</taxon>
        <taxon>Dikarya</taxon>
        <taxon>Ascomycota</taxon>
        <taxon>Pezizomycotina</taxon>
        <taxon>Leotiomycetes</taxon>
        <taxon>Helotiales</taxon>
        <taxon>Lachnaceae</taxon>
        <taxon>Lachnellula</taxon>
    </lineage>
</organism>
<keyword evidence="2" id="KW-0732">Signal</keyword>
<gene>
    <name evidence="3" type="ORF">LARI1_G008027</name>
</gene>
<sequence length="121" mass="13283">MTVLIIAILIIRVAVVSTKDVTSDMTWLYFWSNIELIIALVVSSLALFRQLYVSSQPERPGVRSTTIFGSGSTPKAQGIFSNGKHYKLGSSKWSGNTRTEGLRKDSSNSTELFNVLVGIVD</sequence>
<feature type="transmembrane region" description="Helical" evidence="1">
    <location>
        <begin position="28"/>
        <end position="48"/>
    </location>
</feature>
<evidence type="ECO:0000256" key="2">
    <source>
        <dbReference type="SAM" id="SignalP"/>
    </source>
</evidence>
<keyword evidence="1" id="KW-0472">Membrane</keyword>
<protein>
    <submittedName>
        <fullName evidence="3">Uncharacterized protein</fullName>
    </submittedName>
</protein>
<evidence type="ECO:0000313" key="4">
    <source>
        <dbReference type="Proteomes" id="UP000469559"/>
    </source>
</evidence>
<proteinExistence type="predicted"/>
<accession>A0A8T9B0S8</accession>
<comment type="caution">
    <text evidence="3">The sequence shown here is derived from an EMBL/GenBank/DDBJ whole genome shotgun (WGS) entry which is preliminary data.</text>
</comment>
<dbReference type="Proteomes" id="UP000469559">
    <property type="component" value="Unassembled WGS sequence"/>
</dbReference>
<keyword evidence="4" id="KW-1185">Reference proteome</keyword>
<feature type="signal peptide" evidence="2">
    <location>
        <begin position="1"/>
        <end position="18"/>
    </location>
</feature>
<evidence type="ECO:0000256" key="1">
    <source>
        <dbReference type="SAM" id="Phobius"/>
    </source>
</evidence>
<reference evidence="3 4" key="1">
    <citation type="submission" date="2018-05" db="EMBL/GenBank/DDBJ databases">
        <title>Whole genome sequencing for identification of molecular markers to develop diagnostic detection tools for the regulated plant pathogen Lachnellula willkommii.</title>
        <authorList>
            <person name="Giroux E."/>
            <person name="Bilodeau G."/>
        </authorList>
    </citation>
    <scope>NUCLEOTIDE SEQUENCE [LARGE SCALE GENOMIC DNA]</scope>
    <source>
        <strain evidence="3 4">CBS 203.66</strain>
    </source>
</reference>
<dbReference type="OrthoDB" id="444631at2759"/>
<name>A0A8T9B0S8_9HELO</name>
<feature type="chain" id="PRO_5035892580" evidence="2">
    <location>
        <begin position="19"/>
        <end position="121"/>
    </location>
</feature>
<dbReference type="EMBL" id="QGMF01000911">
    <property type="protein sequence ID" value="TVY13590.1"/>
    <property type="molecule type" value="Genomic_DNA"/>
</dbReference>
<keyword evidence="1" id="KW-0812">Transmembrane</keyword>
<keyword evidence="1" id="KW-1133">Transmembrane helix</keyword>
<dbReference type="AlphaFoldDB" id="A0A8T9B0S8"/>
<evidence type="ECO:0000313" key="3">
    <source>
        <dbReference type="EMBL" id="TVY13590.1"/>
    </source>
</evidence>